<name>A0ABV6I284_9RHOB</name>
<reference evidence="1 2" key="1">
    <citation type="submission" date="2024-09" db="EMBL/GenBank/DDBJ databases">
        <authorList>
            <person name="Sun Q."/>
            <person name="Mori K."/>
        </authorList>
    </citation>
    <scope>NUCLEOTIDE SEQUENCE [LARGE SCALE GENOMIC DNA]</scope>
    <source>
        <strain evidence="1 2">KCTC 22789</strain>
    </source>
</reference>
<sequence>MDRPFMRPRRDIDTAALQADFAGVDAWIFDLDNTLYSPDLRLFSQIETRMTAYVQRLLGVDAAQADRLRAHYWREHGTTLAGLMAHHGIDPETYLAEVHDIDFTALTPEPALAQAIRSLPGLKIIHTNADAAYAHRVLARRELDVFDAIHGIGEVGYHPKPDPRSFAAVLRAHGLDPTHCAMFEDDPRNLEVPFSLGMRTILVGAGRHGPDELAEDHSHGSHVLWHTRDIVAFLPALAAALGAVASSQPNPSTAEADHEPH</sequence>
<dbReference type="SFLD" id="SFLDG01132">
    <property type="entry name" value="C1.5.3:_5'-Nucleotidase_Like"/>
    <property type="match status" value="1"/>
</dbReference>
<dbReference type="Gene3D" id="1.10.150.450">
    <property type="match status" value="1"/>
</dbReference>
<evidence type="ECO:0000313" key="1">
    <source>
        <dbReference type="EMBL" id="MFC0340353.1"/>
    </source>
</evidence>
<dbReference type="PANTHER" id="PTHR12725:SF117">
    <property type="entry name" value="HALOACID DEHALOGENASE-LIKE HYDROLASE"/>
    <property type="match status" value="1"/>
</dbReference>
<proteinExistence type="predicted"/>
<evidence type="ECO:0000313" key="2">
    <source>
        <dbReference type="Proteomes" id="UP001589799"/>
    </source>
</evidence>
<protein>
    <submittedName>
        <fullName evidence="1">Pyrimidine 5'-nucleotidase</fullName>
    </submittedName>
</protein>
<dbReference type="RefSeq" id="WP_377698015.1">
    <property type="nucleotide sequence ID" value="NZ_JBHLWE010000017.1"/>
</dbReference>
<dbReference type="NCBIfam" id="TIGR01993">
    <property type="entry name" value="Pyr-5-nucltdase"/>
    <property type="match status" value="1"/>
</dbReference>
<dbReference type="PANTHER" id="PTHR12725">
    <property type="entry name" value="HALOACID DEHALOGENASE-LIKE HYDROLASE"/>
    <property type="match status" value="1"/>
</dbReference>
<dbReference type="Pfam" id="PF00702">
    <property type="entry name" value="Hydrolase"/>
    <property type="match status" value="1"/>
</dbReference>
<dbReference type="EMBL" id="JBHLWE010000017">
    <property type="protein sequence ID" value="MFC0340353.1"/>
    <property type="molecule type" value="Genomic_DNA"/>
</dbReference>
<accession>A0ABV6I284</accession>
<dbReference type="InterPro" id="IPR023214">
    <property type="entry name" value="HAD_sf"/>
</dbReference>
<comment type="caution">
    <text evidence="1">The sequence shown here is derived from an EMBL/GenBank/DDBJ whole genome shotgun (WGS) entry which is preliminary data.</text>
</comment>
<dbReference type="SFLD" id="SFLDG01129">
    <property type="entry name" value="C1.5:_HAD__Beta-PGM__Phosphata"/>
    <property type="match status" value="1"/>
</dbReference>
<dbReference type="NCBIfam" id="TIGR01509">
    <property type="entry name" value="HAD-SF-IA-v3"/>
    <property type="match status" value="1"/>
</dbReference>
<dbReference type="Proteomes" id="UP001589799">
    <property type="component" value="Unassembled WGS sequence"/>
</dbReference>
<dbReference type="InterPro" id="IPR006439">
    <property type="entry name" value="HAD-SF_hydro_IA"/>
</dbReference>
<dbReference type="SFLD" id="SFLDS00003">
    <property type="entry name" value="Haloacid_Dehalogenase"/>
    <property type="match status" value="1"/>
</dbReference>
<dbReference type="SUPFAM" id="SSF56784">
    <property type="entry name" value="HAD-like"/>
    <property type="match status" value="1"/>
</dbReference>
<dbReference type="Gene3D" id="3.40.50.1000">
    <property type="entry name" value="HAD superfamily/HAD-like"/>
    <property type="match status" value="1"/>
</dbReference>
<dbReference type="InterPro" id="IPR036412">
    <property type="entry name" value="HAD-like_sf"/>
</dbReference>
<keyword evidence="2" id="KW-1185">Reference proteome</keyword>
<organism evidence="1 2">
    <name type="scientific">Paracoccus niistensis</name>
    <dbReference type="NCBI Taxonomy" id="632935"/>
    <lineage>
        <taxon>Bacteria</taxon>
        <taxon>Pseudomonadati</taxon>
        <taxon>Pseudomonadota</taxon>
        <taxon>Alphaproteobacteria</taxon>
        <taxon>Rhodobacterales</taxon>
        <taxon>Paracoccaceae</taxon>
        <taxon>Paracoccus</taxon>
    </lineage>
</organism>
<gene>
    <name evidence="1" type="ORF">ACFFII_06185</name>
</gene>
<dbReference type="InterPro" id="IPR010237">
    <property type="entry name" value="Pyr-5-nucltdase"/>
</dbReference>